<dbReference type="Gene3D" id="3.80.30.20">
    <property type="entry name" value="tm_1862 like domain"/>
    <property type="match status" value="1"/>
</dbReference>
<keyword evidence="3" id="KW-0004">4Fe-4S</keyword>
<dbReference type="SMART" id="SM00729">
    <property type="entry name" value="Elp3"/>
    <property type="match status" value="1"/>
</dbReference>
<dbReference type="SFLD" id="SFLDF00288">
    <property type="entry name" value="HemN-like__clustered_with_nucl"/>
    <property type="match status" value="1"/>
</dbReference>
<evidence type="ECO:0000256" key="2">
    <source>
        <dbReference type="ARBA" id="ARBA00017228"/>
    </source>
</evidence>
<reference evidence="5" key="2">
    <citation type="submission" date="2021-04" db="EMBL/GenBank/DDBJ databases">
        <authorList>
            <person name="Gilroy R."/>
        </authorList>
    </citation>
    <scope>NUCLEOTIDE SEQUENCE</scope>
    <source>
        <strain evidence="5">ChiBcec8-14828</strain>
    </source>
</reference>
<keyword evidence="3" id="KW-0949">S-adenosyl-L-methionine</keyword>
<dbReference type="InterPro" id="IPR023404">
    <property type="entry name" value="rSAM_horseshoe"/>
</dbReference>
<dbReference type="CDD" id="cd01335">
    <property type="entry name" value="Radical_SAM"/>
    <property type="match status" value="1"/>
</dbReference>
<dbReference type="PANTHER" id="PTHR13932">
    <property type="entry name" value="COPROPORPHYRINIGEN III OXIDASE"/>
    <property type="match status" value="1"/>
</dbReference>
<dbReference type="Proteomes" id="UP000824209">
    <property type="component" value="Unassembled WGS sequence"/>
</dbReference>
<dbReference type="EMBL" id="DWYA01000026">
    <property type="protein sequence ID" value="HJB39214.1"/>
    <property type="molecule type" value="Genomic_DNA"/>
</dbReference>
<keyword evidence="3" id="KW-0479">Metal-binding</keyword>
<dbReference type="InterPro" id="IPR010723">
    <property type="entry name" value="HemN_C"/>
</dbReference>
<dbReference type="SUPFAM" id="SSF102114">
    <property type="entry name" value="Radical SAM enzymes"/>
    <property type="match status" value="1"/>
</dbReference>
<dbReference type="InterPro" id="IPR007197">
    <property type="entry name" value="rSAM"/>
</dbReference>
<keyword evidence="3" id="KW-0349">Heme</keyword>
<sequence>MLGLYLHIPYCSSKCHYCDFYSIGKSTCVPDGYIQALLREIQRFTRQHGQQALCPDTVYFGGGTPSLLTPQQVETVLNFVQPAHDAEITLECNPEHATLALLQGFRAAGVNRISFGVQTAFDESLARLGRHHTAEQARQALTLARQAGFSNISGDVMLALPGYTNEELNATLRLLSEGGCTHISSYLLKIEPKTVFGKRPPAHLPDEDAAADFYLACVDRLPALGYRQYEISNFAQPGFEGRHNLLYWHCQDYLGVGVTAASCFNGERFSTPPGMDAFIQQPAVYEPEGPCTADDFIMLQLRLCEGLSLSRLKQDWGVMWDAQRLSFCQKLQKEGLALFDGESLSLTPRGFLLQNSILCELLS</sequence>
<dbReference type="PANTHER" id="PTHR13932:SF5">
    <property type="entry name" value="RADICAL S-ADENOSYL METHIONINE DOMAIN-CONTAINING PROTEIN 1, MITOCHONDRIAL"/>
    <property type="match status" value="1"/>
</dbReference>
<protein>
    <recommendedName>
        <fullName evidence="2 3">Heme chaperone HemW</fullName>
    </recommendedName>
</protein>
<dbReference type="GO" id="GO:0046872">
    <property type="term" value="F:metal ion binding"/>
    <property type="evidence" value="ECO:0007669"/>
    <property type="project" value="UniProtKB-UniRule"/>
</dbReference>
<comment type="similarity">
    <text evidence="1">Belongs to the anaerobic coproporphyrinogen-III oxidase family. HemW subfamily.</text>
</comment>
<proteinExistence type="inferred from homology"/>
<dbReference type="SFLD" id="SFLDS00029">
    <property type="entry name" value="Radical_SAM"/>
    <property type="match status" value="1"/>
</dbReference>
<dbReference type="GO" id="GO:0051539">
    <property type="term" value="F:4 iron, 4 sulfur cluster binding"/>
    <property type="evidence" value="ECO:0007669"/>
    <property type="project" value="UniProtKB-UniRule"/>
</dbReference>
<dbReference type="AlphaFoldDB" id="A0A9D2S0W9"/>
<dbReference type="InterPro" id="IPR006638">
    <property type="entry name" value="Elp3/MiaA/NifB-like_rSAM"/>
</dbReference>
<dbReference type="GO" id="GO:0006779">
    <property type="term" value="P:porphyrin-containing compound biosynthetic process"/>
    <property type="evidence" value="ECO:0007669"/>
    <property type="project" value="InterPro"/>
</dbReference>
<feature type="domain" description="Radical SAM core" evidence="4">
    <location>
        <begin position="1"/>
        <end position="227"/>
    </location>
</feature>
<evidence type="ECO:0000256" key="3">
    <source>
        <dbReference type="RuleBase" id="RU364116"/>
    </source>
</evidence>
<comment type="function">
    <text evidence="3">Probably acts as a heme chaperone, transferring heme to an unknown acceptor. Binds one molecule of heme per monomer, possibly covalently. Binds 1 [4Fe-4S] cluster. The cluster is coordinated with 3 cysteines and an exchangeable S-adenosyl-L-methionine.</text>
</comment>
<reference evidence="5" key="1">
    <citation type="journal article" date="2021" name="PeerJ">
        <title>Extensive microbial diversity within the chicken gut microbiome revealed by metagenomics and culture.</title>
        <authorList>
            <person name="Gilroy R."/>
            <person name="Ravi A."/>
            <person name="Getino M."/>
            <person name="Pursley I."/>
            <person name="Horton D.L."/>
            <person name="Alikhan N.F."/>
            <person name="Baker D."/>
            <person name="Gharbi K."/>
            <person name="Hall N."/>
            <person name="Watson M."/>
            <person name="Adriaenssens E.M."/>
            <person name="Foster-Nyarko E."/>
            <person name="Jarju S."/>
            <person name="Secka A."/>
            <person name="Antonio M."/>
            <person name="Oren A."/>
            <person name="Chaudhuri R.R."/>
            <person name="La Ragione R."/>
            <person name="Hildebrand F."/>
            <person name="Pallen M.J."/>
        </authorList>
    </citation>
    <scope>NUCLEOTIDE SEQUENCE</scope>
    <source>
        <strain evidence="5">ChiBcec8-14828</strain>
    </source>
</reference>
<evidence type="ECO:0000313" key="5">
    <source>
        <dbReference type="EMBL" id="HJB39214.1"/>
    </source>
</evidence>
<organism evidence="5 6">
    <name type="scientific">Candidatus Ruthenibacterium avium</name>
    <dbReference type="NCBI Taxonomy" id="2838751"/>
    <lineage>
        <taxon>Bacteria</taxon>
        <taxon>Bacillati</taxon>
        <taxon>Bacillota</taxon>
        <taxon>Clostridia</taxon>
        <taxon>Eubacteriales</taxon>
        <taxon>Oscillospiraceae</taxon>
        <taxon>Ruthenibacterium</taxon>
    </lineage>
</organism>
<dbReference type="Pfam" id="PF04055">
    <property type="entry name" value="Radical_SAM"/>
    <property type="match status" value="1"/>
</dbReference>
<dbReference type="InterPro" id="IPR058240">
    <property type="entry name" value="rSAM_sf"/>
</dbReference>
<comment type="subcellular location">
    <subcellularLocation>
        <location evidence="3">Cytoplasm</location>
    </subcellularLocation>
</comment>
<comment type="caution">
    <text evidence="5">The sequence shown here is derived from an EMBL/GenBank/DDBJ whole genome shotgun (WGS) entry which is preliminary data.</text>
</comment>
<dbReference type="PROSITE" id="PS51918">
    <property type="entry name" value="RADICAL_SAM"/>
    <property type="match status" value="1"/>
</dbReference>
<keyword evidence="3" id="KW-0411">Iron-sulfur</keyword>
<dbReference type="InterPro" id="IPR004559">
    <property type="entry name" value="HemW-like"/>
</dbReference>
<keyword evidence="3" id="KW-0963">Cytoplasm</keyword>
<evidence type="ECO:0000313" key="6">
    <source>
        <dbReference type="Proteomes" id="UP000824209"/>
    </source>
</evidence>
<dbReference type="InterPro" id="IPR034505">
    <property type="entry name" value="Coproporphyrinogen-III_oxidase"/>
</dbReference>
<evidence type="ECO:0000259" key="4">
    <source>
        <dbReference type="PROSITE" id="PS51918"/>
    </source>
</evidence>
<dbReference type="Pfam" id="PF06969">
    <property type="entry name" value="HemN_C"/>
    <property type="match status" value="1"/>
</dbReference>
<accession>A0A9D2S0W9</accession>
<dbReference type="GO" id="GO:0004109">
    <property type="term" value="F:coproporphyrinogen oxidase activity"/>
    <property type="evidence" value="ECO:0007669"/>
    <property type="project" value="InterPro"/>
</dbReference>
<dbReference type="SFLD" id="SFLDG01065">
    <property type="entry name" value="anaerobic_coproporphyrinogen-I"/>
    <property type="match status" value="1"/>
</dbReference>
<dbReference type="SFLD" id="SFLDG01082">
    <property type="entry name" value="B12-binding_domain_containing"/>
    <property type="match status" value="1"/>
</dbReference>
<dbReference type="GO" id="GO:0005737">
    <property type="term" value="C:cytoplasm"/>
    <property type="evidence" value="ECO:0007669"/>
    <property type="project" value="UniProtKB-SubCell"/>
</dbReference>
<keyword evidence="3" id="KW-0143">Chaperone</keyword>
<gene>
    <name evidence="5" type="primary">hemW</name>
    <name evidence="5" type="ORF">H9943_02320</name>
</gene>
<evidence type="ECO:0000256" key="1">
    <source>
        <dbReference type="ARBA" id="ARBA00006100"/>
    </source>
</evidence>
<dbReference type="SFLD" id="SFLDF00562">
    <property type="entry name" value="HemN-like__clustered_with_heat"/>
    <property type="match status" value="1"/>
</dbReference>
<name>A0A9D2S0W9_9FIRM</name>
<dbReference type="NCBIfam" id="TIGR00539">
    <property type="entry name" value="hemN_rel"/>
    <property type="match status" value="1"/>
</dbReference>
<keyword evidence="3" id="KW-0408">Iron</keyword>